<protein>
    <submittedName>
        <fullName evidence="1">Uncharacterized protein</fullName>
    </submittedName>
</protein>
<dbReference type="EMBL" id="JAATWM020000014">
    <property type="protein sequence ID" value="KAF9877528.1"/>
    <property type="molecule type" value="Genomic_DNA"/>
</dbReference>
<dbReference type="AlphaFoldDB" id="A0A9P6LL94"/>
<dbReference type="GeneID" id="62161021"/>
<dbReference type="PANTHER" id="PTHR35569">
    <property type="entry name" value="CYANAMIDE HYDRATASE DDI2-RELATED"/>
    <property type="match status" value="1"/>
</dbReference>
<accession>A0A9P6LL94</accession>
<organism evidence="1 2">
    <name type="scientific">Colletotrichum karsti</name>
    <dbReference type="NCBI Taxonomy" id="1095194"/>
    <lineage>
        <taxon>Eukaryota</taxon>
        <taxon>Fungi</taxon>
        <taxon>Dikarya</taxon>
        <taxon>Ascomycota</taxon>
        <taxon>Pezizomycotina</taxon>
        <taxon>Sordariomycetes</taxon>
        <taxon>Hypocreomycetidae</taxon>
        <taxon>Glomerellales</taxon>
        <taxon>Glomerellaceae</taxon>
        <taxon>Colletotrichum</taxon>
        <taxon>Colletotrichum boninense species complex</taxon>
    </lineage>
</organism>
<evidence type="ECO:0000313" key="1">
    <source>
        <dbReference type="EMBL" id="KAF9877528.1"/>
    </source>
</evidence>
<gene>
    <name evidence="1" type="ORF">CkaCkLH20_05228</name>
</gene>
<dbReference type="PANTHER" id="PTHR35569:SF1">
    <property type="entry name" value="CYANAMIDE HYDRATASE DDI2-RELATED"/>
    <property type="match status" value="1"/>
</dbReference>
<sequence length="359" mass="40109">MVFFTCALHEIGFNPDAQKSPMSLELWGAIKARQWLLDQTAQVVEECQGSQTAENLATWADEVCEAIARHTIEFRDFSSRVRLTGALVSLGAGQDLMGLSARFVNKEDVISICERWPRLGYCDRLKAVAEVEVASKPGCLFEDCTGAFDPGMYSVDCFEASTNGYDGTLMNGFQGLGIWIDFMEHPDVTWLGTINCLYWITVVVLAPILSWAAGKWGQNWLNHHILESDCLIIVKLDKAAFEASSDGEFDRVLFASTSTNPGDEEFADSIKREAMIKQMREDPFVHLIKAVDTDLSGDDAIVGFAKWFIWPEGMPPPPKREWWPGCNVEACDQFHGGVDETYSRWPRTLITDAEGLVKD</sequence>
<comment type="caution">
    <text evidence="1">The sequence shown here is derived from an EMBL/GenBank/DDBJ whole genome shotgun (WGS) entry which is preliminary data.</text>
</comment>
<keyword evidence="2" id="KW-1185">Reference proteome</keyword>
<reference evidence="1" key="2">
    <citation type="submission" date="2020-11" db="EMBL/GenBank/DDBJ databases">
        <title>Whole genome sequencing of Colletotrichum sp.</title>
        <authorList>
            <person name="Li H."/>
        </authorList>
    </citation>
    <scope>NUCLEOTIDE SEQUENCE</scope>
    <source>
        <strain evidence="1">CkLH20</strain>
    </source>
</reference>
<proteinExistence type="predicted"/>
<dbReference type="RefSeq" id="XP_038746989.1">
    <property type="nucleotide sequence ID" value="XM_038887947.1"/>
</dbReference>
<dbReference type="OrthoDB" id="409121at2759"/>
<reference evidence="1" key="1">
    <citation type="submission" date="2020-03" db="EMBL/GenBank/DDBJ databases">
        <authorList>
            <person name="He L."/>
        </authorList>
    </citation>
    <scope>NUCLEOTIDE SEQUENCE</scope>
    <source>
        <strain evidence="1">CkLH20</strain>
    </source>
</reference>
<name>A0A9P6LL94_9PEZI</name>
<dbReference type="Proteomes" id="UP000781932">
    <property type="component" value="Unassembled WGS sequence"/>
</dbReference>
<evidence type="ECO:0000313" key="2">
    <source>
        <dbReference type="Proteomes" id="UP000781932"/>
    </source>
</evidence>